<feature type="non-terminal residue" evidence="2">
    <location>
        <position position="1"/>
    </location>
</feature>
<comment type="caution">
    <text evidence="2">The sequence shown here is derived from an EMBL/GenBank/DDBJ whole genome shotgun (WGS) entry which is preliminary data.</text>
</comment>
<evidence type="ECO:0000313" key="3">
    <source>
        <dbReference type="Proteomes" id="UP000265520"/>
    </source>
</evidence>
<dbReference type="AlphaFoldDB" id="A0A392SSY3"/>
<accession>A0A392SSY3</accession>
<protein>
    <submittedName>
        <fullName evidence="2">Uncharacterized protein</fullName>
    </submittedName>
</protein>
<dbReference type="EMBL" id="LXQA010424891">
    <property type="protein sequence ID" value="MCI50976.1"/>
    <property type="molecule type" value="Genomic_DNA"/>
</dbReference>
<feature type="chain" id="PRO_5017414965" evidence="1">
    <location>
        <begin position="22"/>
        <end position="59"/>
    </location>
</feature>
<proteinExistence type="predicted"/>
<reference evidence="2 3" key="1">
    <citation type="journal article" date="2018" name="Front. Plant Sci.">
        <title>Red Clover (Trifolium pratense) and Zigzag Clover (T. medium) - A Picture of Genomic Similarities and Differences.</title>
        <authorList>
            <person name="Dluhosova J."/>
            <person name="Istvanek J."/>
            <person name="Nedelnik J."/>
            <person name="Repkova J."/>
        </authorList>
    </citation>
    <scope>NUCLEOTIDE SEQUENCE [LARGE SCALE GENOMIC DNA]</scope>
    <source>
        <strain evidence="3">cv. 10/8</strain>
        <tissue evidence="2">Leaf</tissue>
    </source>
</reference>
<name>A0A392SSY3_9FABA</name>
<organism evidence="2 3">
    <name type="scientific">Trifolium medium</name>
    <dbReference type="NCBI Taxonomy" id="97028"/>
    <lineage>
        <taxon>Eukaryota</taxon>
        <taxon>Viridiplantae</taxon>
        <taxon>Streptophyta</taxon>
        <taxon>Embryophyta</taxon>
        <taxon>Tracheophyta</taxon>
        <taxon>Spermatophyta</taxon>
        <taxon>Magnoliopsida</taxon>
        <taxon>eudicotyledons</taxon>
        <taxon>Gunneridae</taxon>
        <taxon>Pentapetalae</taxon>
        <taxon>rosids</taxon>
        <taxon>fabids</taxon>
        <taxon>Fabales</taxon>
        <taxon>Fabaceae</taxon>
        <taxon>Papilionoideae</taxon>
        <taxon>50 kb inversion clade</taxon>
        <taxon>NPAAA clade</taxon>
        <taxon>Hologalegina</taxon>
        <taxon>IRL clade</taxon>
        <taxon>Trifolieae</taxon>
        <taxon>Trifolium</taxon>
    </lineage>
</organism>
<evidence type="ECO:0000256" key="1">
    <source>
        <dbReference type="SAM" id="SignalP"/>
    </source>
</evidence>
<keyword evidence="1" id="KW-0732">Signal</keyword>
<feature type="signal peptide" evidence="1">
    <location>
        <begin position="1"/>
        <end position="21"/>
    </location>
</feature>
<dbReference type="Proteomes" id="UP000265520">
    <property type="component" value="Unassembled WGS sequence"/>
</dbReference>
<keyword evidence="3" id="KW-1185">Reference proteome</keyword>
<sequence>GFRVKRLLVSLAGTLLSELEASLHVLDRMNPRWDLAKRDCLAGTSLSETDSTTFSVLEF</sequence>
<evidence type="ECO:0000313" key="2">
    <source>
        <dbReference type="EMBL" id="MCI50976.1"/>
    </source>
</evidence>